<organism evidence="1 2">
    <name type="scientific">Candidatus Marsarchaeota G1 archaeon BE_D</name>
    <dbReference type="NCBI Taxonomy" id="1978156"/>
    <lineage>
        <taxon>Archaea</taxon>
        <taxon>Candidatus Marsarchaeota</taxon>
        <taxon>Candidatus Marsarchaeota group 1</taxon>
    </lineage>
</organism>
<evidence type="ECO:0008006" key="3">
    <source>
        <dbReference type="Google" id="ProtNLM"/>
    </source>
</evidence>
<protein>
    <recommendedName>
        <fullName evidence="3">DNA lyase</fullName>
    </recommendedName>
</protein>
<dbReference type="InterPro" id="IPR004260">
    <property type="entry name" value="Pyr-dimer_DNA_glycosylase"/>
</dbReference>
<accession>A0A2R6AGX7</accession>
<dbReference type="Proteomes" id="UP000240569">
    <property type="component" value="Unassembled WGS sequence"/>
</dbReference>
<evidence type="ECO:0000313" key="1">
    <source>
        <dbReference type="EMBL" id="PSN85588.1"/>
    </source>
</evidence>
<dbReference type="Pfam" id="PF03013">
    <property type="entry name" value="Pyr_excise"/>
    <property type="match status" value="1"/>
</dbReference>
<evidence type="ECO:0000313" key="2">
    <source>
        <dbReference type="Proteomes" id="UP000240569"/>
    </source>
</evidence>
<gene>
    <name evidence="1" type="ORF">B9Q02_05770</name>
</gene>
<dbReference type="EMBL" id="NEXD01000027">
    <property type="protein sequence ID" value="PSN85588.1"/>
    <property type="molecule type" value="Genomic_DNA"/>
</dbReference>
<dbReference type="AlphaFoldDB" id="A0A2R6AGX7"/>
<comment type="caution">
    <text evidence="1">The sequence shown here is derived from an EMBL/GenBank/DDBJ whole genome shotgun (WGS) entry which is preliminary data.</text>
</comment>
<reference evidence="1 2" key="1">
    <citation type="submission" date="2017-04" db="EMBL/GenBank/DDBJ databases">
        <title>Novel microbial lineages endemic to geothermal iron-oxide mats fill important gaps in the evolutionary history of Archaea.</title>
        <authorList>
            <person name="Jay Z.J."/>
            <person name="Beam J.P."/>
            <person name="Dlakic M."/>
            <person name="Rusch D.B."/>
            <person name="Kozubal M.A."/>
            <person name="Inskeep W.P."/>
        </authorList>
    </citation>
    <scope>NUCLEOTIDE SEQUENCE [LARGE SCALE GENOMIC DNA]</scope>
    <source>
        <strain evidence="1">BE_D</strain>
    </source>
</reference>
<name>A0A2R6AGX7_9ARCH</name>
<sequence length="145" mass="17190">MVRLWSIHPKYLDVHGFLGLWREALLAQKALLGLTKGYTNHPQLIRFKCTTDPVLYVGSYLYYVYVEGLARGYHLDKSKIIKYDLTIRLPVTEGQVNYEFKHLLKKLKKRDVEKYKQLKDINKIETNPLFYLVKGEIENWDKIND</sequence>
<proteinExistence type="predicted"/>